<protein>
    <submittedName>
        <fullName evidence="3">Uncharacterized protein</fullName>
    </submittedName>
</protein>
<evidence type="ECO:0000313" key="3">
    <source>
        <dbReference type="WBParaSite" id="Hba_13396"/>
    </source>
</evidence>
<organism evidence="2 3">
    <name type="scientific">Heterorhabditis bacteriophora</name>
    <name type="common">Entomopathogenic nematode worm</name>
    <dbReference type="NCBI Taxonomy" id="37862"/>
    <lineage>
        <taxon>Eukaryota</taxon>
        <taxon>Metazoa</taxon>
        <taxon>Ecdysozoa</taxon>
        <taxon>Nematoda</taxon>
        <taxon>Chromadorea</taxon>
        <taxon>Rhabditida</taxon>
        <taxon>Rhabditina</taxon>
        <taxon>Rhabditomorpha</taxon>
        <taxon>Strongyloidea</taxon>
        <taxon>Heterorhabditidae</taxon>
        <taxon>Heterorhabditis</taxon>
    </lineage>
</organism>
<dbReference type="AlphaFoldDB" id="A0A1I7X7M5"/>
<evidence type="ECO:0000256" key="1">
    <source>
        <dbReference type="SAM" id="MobiDB-lite"/>
    </source>
</evidence>
<name>A0A1I7X7M5_HETBA</name>
<sequence length="204" mass="21883">MLRILINHGEVLGREILGAEFHSKEIQIVFEMNIAVDQCIYYPLNTSPDIFLDDNNPLGIGHGVQEHSNGNIGQGVQTSFGIGSGVSGSNGGIGHGVVENSGMRNKINEKNTGSRNHRGIGEGVMRNRQPHNSIGQGVSGAGHGGSIPPPGITSFVPQPMFLHLFAIILTSVAGYISMNQLESSIKPSWLLLSFLLFFSNYTCI</sequence>
<keyword evidence="2" id="KW-1185">Reference proteome</keyword>
<evidence type="ECO:0000313" key="2">
    <source>
        <dbReference type="Proteomes" id="UP000095283"/>
    </source>
</evidence>
<accession>A0A1I7X7M5</accession>
<dbReference type="Proteomes" id="UP000095283">
    <property type="component" value="Unplaced"/>
</dbReference>
<dbReference type="WBParaSite" id="Hba_13396">
    <property type="protein sequence ID" value="Hba_13396"/>
    <property type="gene ID" value="Hba_13396"/>
</dbReference>
<proteinExistence type="predicted"/>
<reference evidence="3" key="1">
    <citation type="submission" date="2016-11" db="UniProtKB">
        <authorList>
            <consortium name="WormBaseParasite"/>
        </authorList>
    </citation>
    <scope>IDENTIFICATION</scope>
</reference>
<feature type="region of interest" description="Disordered" evidence="1">
    <location>
        <begin position="106"/>
        <end position="143"/>
    </location>
</feature>